<protein>
    <submittedName>
        <fullName evidence="2">Uncharacterized protein</fullName>
    </submittedName>
</protein>
<feature type="region of interest" description="Disordered" evidence="1">
    <location>
        <begin position="1"/>
        <end position="32"/>
    </location>
</feature>
<dbReference type="AlphaFoldDB" id="A0A6V7TSQ8"/>
<evidence type="ECO:0000256" key="1">
    <source>
        <dbReference type="SAM" id="MobiDB-lite"/>
    </source>
</evidence>
<proteinExistence type="predicted"/>
<comment type="caution">
    <text evidence="2">The sequence shown here is derived from an EMBL/GenBank/DDBJ whole genome shotgun (WGS) entry which is preliminary data.</text>
</comment>
<evidence type="ECO:0000313" key="2">
    <source>
        <dbReference type="EMBL" id="CAD2129623.1"/>
    </source>
</evidence>
<accession>A0A6V7TSQ8</accession>
<feature type="region of interest" description="Disordered" evidence="1">
    <location>
        <begin position="317"/>
        <end position="339"/>
    </location>
</feature>
<dbReference type="Proteomes" id="UP000580250">
    <property type="component" value="Unassembled WGS sequence"/>
</dbReference>
<sequence length="339" mass="39887">MKVGVHKVSSDDDEKQEKETPDNEEYYNIPLKKSDSVAERSKELKDIEDEQTKRKKLGREILGKILDDIKKENLDQVIEALKGSLTKKTEKVEFKQKFINVFASKKEEPPTFQHQFIKENKEIQCVPEISETFTNEDCLIIIKKEDPKVIRIGDIDLNTEKKKIFSYNAAKLFKLLEEIFNDAKKRYRESKFSSTVSELSYDHELIVKHIHQTYFVVEIRKIFCGIFDFAKNCKKSKRKESEKNGRTESTTPLIDEDYDSDGSKKEEDCNLDLDKVANFKRVCKVFQKENSNDRVELLRLKGFDELDGQRNNLDLKKLKKDLPKIKKQQKSNKRERQKF</sequence>
<feature type="region of interest" description="Disordered" evidence="1">
    <location>
        <begin position="238"/>
        <end position="263"/>
    </location>
</feature>
<gene>
    <name evidence="2" type="ORF">MENT_LOCUS2686</name>
</gene>
<name>A0A6V7TSQ8_MELEN</name>
<reference evidence="2 3" key="1">
    <citation type="submission" date="2020-08" db="EMBL/GenBank/DDBJ databases">
        <authorList>
            <person name="Koutsovoulos G."/>
            <person name="Danchin GJ E."/>
        </authorList>
    </citation>
    <scope>NUCLEOTIDE SEQUENCE [LARGE SCALE GENOMIC DNA]</scope>
</reference>
<organism evidence="2 3">
    <name type="scientific">Meloidogyne enterolobii</name>
    <name type="common">Root-knot nematode worm</name>
    <name type="synonym">Meloidogyne mayaguensis</name>
    <dbReference type="NCBI Taxonomy" id="390850"/>
    <lineage>
        <taxon>Eukaryota</taxon>
        <taxon>Metazoa</taxon>
        <taxon>Ecdysozoa</taxon>
        <taxon>Nematoda</taxon>
        <taxon>Chromadorea</taxon>
        <taxon>Rhabditida</taxon>
        <taxon>Tylenchina</taxon>
        <taxon>Tylenchomorpha</taxon>
        <taxon>Tylenchoidea</taxon>
        <taxon>Meloidogynidae</taxon>
        <taxon>Meloidogyninae</taxon>
        <taxon>Meloidogyne</taxon>
    </lineage>
</organism>
<evidence type="ECO:0000313" key="3">
    <source>
        <dbReference type="Proteomes" id="UP000580250"/>
    </source>
</evidence>
<dbReference type="EMBL" id="CAJEWN010000008">
    <property type="protein sequence ID" value="CAD2129623.1"/>
    <property type="molecule type" value="Genomic_DNA"/>
</dbReference>